<evidence type="ECO:0000313" key="2">
    <source>
        <dbReference type="EMBL" id="MTE13784.1"/>
    </source>
</evidence>
<accession>A0A6I3KZU0</accession>
<dbReference type="InterPro" id="IPR022236">
    <property type="entry name" value="DUF3761"/>
</dbReference>
<keyword evidence="3" id="KW-1185">Reference proteome</keyword>
<keyword evidence="1" id="KW-0732">Signal</keyword>
<name>A0A6I3KZU0_9NOCA</name>
<evidence type="ECO:0000313" key="3">
    <source>
        <dbReference type="Proteomes" id="UP000432464"/>
    </source>
</evidence>
<dbReference type="RefSeq" id="WP_328290110.1">
    <property type="nucleotide sequence ID" value="NZ_WMBB01000006.1"/>
</dbReference>
<proteinExistence type="predicted"/>
<dbReference type="AlphaFoldDB" id="A0A6I3KZU0"/>
<dbReference type="Proteomes" id="UP000432464">
    <property type="component" value="Unassembled WGS sequence"/>
</dbReference>
<feature type="chain" id="PRO_5026091644" evidence="1">
    <location>
        <begin position="35"/>
        <end position="97"/>
    </location>
</feature>
<gene>
    <name evidence="2" type="ORF">GLP40_13505</name>
</gene>
<dbReference type="Pfam" id="PF12587">
    <property type="entry name" value="DUF3761"/>
    <property type="match status" value="1"/>
</dbReference>
<feature type="signal peptide" evidence="1">
    <location>
        <begin position="1"/>
        <end position="34"/>
    </location>
</feature>
<sequence length="97" mass="9934">MIGSITRRAARHILPWAAAAFIGASSALAGPAVAAPVLHAACAASEYENVDGACVPRPEQAPTAPDGATAHCKDGTYSFSRHRNGTCSHHGGVAEWL</sequence>
<dbReference type="EMBL" id="WMBB01000006">
    <property type="protein sequence ID" value="MTE13784.1"/>
    <property type="molecule type" value="Genomic_DNA"/>
</dbReference>
<reference evidence="2 3" key="1">
    <citation type="submission" date="2019-11" db="EMBL/GenBank/DDBJ databases">
        <title>Nocardia sp. nov. CT2-14 isolated from soil.</title>
        <authorList>
            <person name="Kanchanasin P."/>
            <person name="Tanasupawat S."/>
            <person name="Yuki M."/>
            <person name="Kudo T."/>
        </authorList>
    </citation>
    <scope>NUCLEOTIDE SEQUENCE [LARGE SCALE GENOMIC DNA]</scope>
    <source>
        <strain evidence="2 3">CT2-14</strain>
    </source>
</reference>
<comment type="caution">
    <text evidence="2">The sequence shown here is derived from an EMBL/GenBank/DDBJ whole genome shotgun (WGS) entry which is preliminary data.</text>
</comment>
<evidence type="ECO:0000256" key="1">
    <source>
        <dbReference type="SAM" id="SignalP"/>
    </source>
</evidence>
<organism evidence="2 3">
    <name type="scientific">Nocardia aurantiaca</name>
    <dbReference type="NCBI Taxonomy" id="2675850"/>
    <lineage>
        <taxon>Bacteria</taxon>
        <taxon>Bacillati</taxon>
        <taxon>Actinomycetota</taxon>
        <taxon>Actinomycetes</taxon>
        <taxon>Mycobacteriales</taxon>
        <taxon>Nocardiaceae</taxon>
        <taxon>Nocardia</taxon>
    </lineage>
</organism>
<protein>
    <submittedName>
        <fullName evidence="2">DUF3761 domain-containing protein</fullName>
    </submittedName>
</protein>